<proteinExistence type="predicted"/>
<comment type="caution">
    <text evidence="2">The sequence shown here is derived from an EMBL/GenBank/DDBJ whole genome shotgun (WGS) entry which is preliminary data.</text>
</comment>
<reference evidence="3" key="1">
    <citation type="journal article" date="2019" name="Int. J. Syst. Evol. Microbiol.">
        <title>The Global Catalogue of Microorganisms (GCM) 10K type strain sequencing project: providing services to taxonomists for standard genome sequencing and annotation.</title>
        <authorList>
            <consortium name="The Broad Institute Genomics Platform"/>
            <consortium name="The Broad Institute Genome Sequencing Center for Infectious Disease"/>
            <person name="Wu L."/>
            <person name="Ma J."/>
        </authorList>
    </citation>
    <scope>NUCLEOTIDE SEQUENCE [LARGE SCALE GENOMIC DNA]</scope>
    <source>
        <strain evidence="3">CGMCC 1.12482</strain>
    </source>
</reference>
<organism evidence="2 3">
    <name type="scientific">Halopseudomonas salina</name>
    <dbReference type="NCBI Taxonomy" id="1323744"/>
    <lineage>
        <taxon>Bacteria</taxon>
        <taxon>Pseudomonadati</taxon>
        <taxon>Pseudomonadota</taxon>
        <taxon>Gammaproteobacteria</taxon>
        <taxon>Pseudomonadales</taxon>
        <taxon>Pseudomonadaceae</taxon>
        <taxon>Halopseudomonas</taxon>
    </lineage>
</organism>
<gene>
    <name evidence="2" type="ORF">GCM10007418_06550</name>
</gene>
<feature type="transmembrane region" description="Helical" evidence="1">
    <location>
        <begin position="100"/>
        <end position="117"/>
    </location>
</feature>
<evidence type="ECO:0000313" key="3">
    <source>
        <dbReference type="Proteomes" id="UP000638188"/>
    </source>
</evidence>
<keyword evidence="1" id="KW-0472">Membrane</keyword>
<keyword evidence="1" id="KW-1133">Transmembrane helix</keyword>
<evidence type="ECO:0000256" key="1">
    <source>
        <dbReference type="SAM" id="Phobius"/>
    </source>
</evidence>
<feature type="transmembrane region" description="Helical" evidence="1">
    <location>
        <begin position="12"/>
        <end position="34"/>
    </location>
</feature>
<dbReference type="EMBL" id="BMFF01000001">
    <property type="protein sequence ID" value="GGC89540.1"/>
    <property type="molecule type" value="Genomic_DNA"/>
</dbReference>
<dbReference type="Proteomes" id="UP000638188">
    <property type="component" value="Unassembled WGS sequence"/>
</dbReference>
<name>A0ABQ1P277_9GAMM</name>
<protein>
    <submittedName>
        <fullName evidence="2">Uncharacterized protein</fullName>
    </submittedName>
</protein>
<feature type="transmembrane region" description="Helical" evidence="1">
    <location>
        <begin position="40"/>
        <end position="62"/>
    </location>
</feature>
<accession>A0ABQ1P277</accession>
<keyword evidence="3" id="KW-1185">Reference proteome</keyword>
<keyword evidence="1" id="KW-0812">Transmembrane</keyword>
<sequence length="452" mass="50415">MELSGALLKVTRALVYICAGVLPATLLAGLSLVFLVSSLWWSVLLVLLAWLGTVGLIMATMFPPNGAESRLRMIVVILLTFGLVAISPLALMAIDFRNLALKAIFIGPALVALHYCWQVFRLSNVRERWFLSMVSLLLVMAPLLWYLQRPTPPEAVVYDTAEAREVTLIVENSTQEGHPVMGLASLSKVPYARIHYQDRTYTPLGAGRVISFPRETHRSQYVIRELVQPNPASSRWPVRVVWALHDKSGRLMARRELWQRSTSYWSADTPSGWQGQNAADFFRRVLTPLGRMAVPDELYPEARLRVEPTSIIRPVSHADMAKRVAGCEAGITMGEGEKFGHLQSASPDWRFSARLPIDQVFCTGDSTYLIYAMSGRHIEVDRLTLEGRFIGQQRINLPDDLSVGTSHFKYVSRFDAGPLGVSMQVNFMDGLPSPGQPEVPVSGLRISLETNR</sequence>
<evidence type="ECO:0000313" key="2">
    <source>
        <dbReference type="EMBL" id="GGC89540.1"/>
    </source>
</evidence>
<feature type="transmembrane region" description="Helical" evidence="1">
    <location>
        <begin position="129"/>
        <end position="147"/>
    </location>
</feature>
<feature type="transmembrane region" description="Helical" evidence="1">
    <location>
        <begin position="74"/>
        <end position="94"/>
    </location>
</feature>